<evidence type="ECO:0000313" key="1">
    <source>
        <dbReference type="EMBL" id="CUS42616.1"/>
    </source>
</evidence>
<organism evidence="1">
    <name type="scientific">hydrothermal vent metagenome</name>
    <dbReference type="NCBI Taxonomy" id="652676"/>
    <lineage>
        <taxon>unclassified sequences</taxon>
        <taxon>metagenomes</taxon>
        <taxon>ecological metagenomes</taxon>
    </lineage>
</organism>
<gene>
    <name evidence="1" type="ORF">MGWOODY_Tha2387</name>
</gene>
<proteinExistence type="predicted"/>
<name>A0A161K045_9ZZZZ</name>
<accession>A0A161K045</accession>
<protein>
    <submittedName>
        <fullName evidence="1">Uncharacterized protein</fullName>
    </submittedName>
</protein>
<dbReference type="AlphaFoldDB" id="A0A161K045"/>
<sequence length="174" mass="19724">MYEESLKAMNATDKEHIIAFLDAIRSTSKNLNDRPHREVIAEELQNSWKSHQQQTIFISRFFKDDTSAKLSLINDNVNTCSLLNGPFDSEIEVIIALDALIHSDGLAGVKLLIGKLRNQFNSSNYRTKNKDAKQINSMIPNDLIEKLDKTAANKGIKRNELIVRLLREGLKSKT</sequence>
<dbReference type="EMBL" id="CZQC01000068">
    <property type="protein sequence ID" value="CUS42616.1"/>
    <property type="molecule type" value="Genomic_DNA"/>
</dbReference>
<reference evidence="1" key="1">
    <citation type="submission" date="2015-10" db="EMBL/GenBank/DDBJ databases">
        <authorList>
            <person name="Gilbert D.G."/>
        </authorList>
    </citation>
    <scope>NUCLEOTIDE SEQUENCE</scope>
</reference>